<dbReference type="EMBL" id="DLYI01000313">
    <property type="protein sequence ID" value="HAC30665.1"/>
    <property type="molecule type" value="Genomic_DNA"/>
</dbReference>
<protein>
    <recommendedName>
        <fullName evidence="3">DUF551 domain-containing protein</fullName>
    </recommendedName>
</protein>
<dbReference type="Proteomes" id="UP000261325">
    <property type="component" value="Unassembled WGS sequence"/>
</dbReference>
<proteinExistence type="predicted"/>
<evidence type="ECO:0000313" key="2">
    <source>
        <dbReference type="Proteomes" id="UP000261325"/>
    </source>
</evidence>
<organism evidence="1 2">
    <name type="scientific">Marinobacter nauticus</name>
    <name type="common">Marinobacter hydrocarbonoclasticus</name>
    <name type="synonym">Marinobacter aquaeolei</name>
    <dbReference type="NCBI Taxonomy" id="2743"/>
    <lineage>
        <taxon>Bacteria</taxon>
        <taxon>Pseudomonadati</taxon>
        <taxon>Pseudomonadota</taxon>
        <taxon>Gammaproteobacteria</taxon>
        <taxon>Pseudomonadales</taxon>
        <taxon>Marinobacteraceae</taxon>
        <taxon>Marinobacter</taxon>
    </lineage>
</organism>
<evidence type="ECO:0008006" key="3">
    <source>
        <dbReference type="Google" id="ProtNLM"/>
    </source>
</evidence>
<sequence length="329" mass="36795">MNIELKPIAESKVRQLGGDVCGVLVRTDGKLAAVDEHGRVTWLQSGQGAEPVKYIRVCSYGSKFPCNPCCEDFGYCSTEKVAQPQPAQQGSVQEIPSNEELERLYREKHDGHIADFAADVLERWGAWQHGVLGYGGSAQLQPAVPEEMISLVAICQHLRDHLDERGTSLICHRGVTLFIDALQNAEAVTEALLSTPTTLRQQLEQAQAESVQPAQQGSVPDYVNEALQRLIENGGNLGPASREDALVVARYRRELLATPQADEWVRCDERLPTEEDWWVWIYDSEDGDIFHALWRDLKGDYENGHMNLSHWMPTGLKRPQPPKEGESDE</sequence>
<gene>
    <name evidence="1" type="ORF">DCF82_23105</name>
</gene>
<accession>A0A3B8WVT5</accession>
<evidence type="ECO:0000313" key="1">
    <source>
        <dbReference type="EMBL" id="HAC30665.1"/>
    </source>
</evidence>
<comment type="caution">
    <text evidence="1">The sequence shown here is derived from an EMBL/GenBank/DDBJ whole genome shotgun (WGS) entry which is preliminary data.</text>
</comment>
<name>A0A3B8WVT5_MARNT</name>
<dbReference type="AlphaFoldDB" id="A0A3B8WVT5"/>
<reference evidence="1 2" key="1">
    <citation type="journal article" date="2018" name="Nat. Biotechnol.">
        <title>A standardized bacterial taxonomy based on genome phylogeny substantially revises the tree of life.</title>
        <authorList>
            <person name="Parks D.H."/>
            <person name="Chuvochina M."/>
            <person name="Waite D.W."/>
            <person name="Rinke C."/>
            <person name="Skarshewski A."/>
            <person name="Chaumeil P.A."/>
            <person name="Hugenholtz P."/>
        </authorList>
    </citation>
    <scope>NUCLEOTIDE SEQUENCE [LARGE SCALE GENOMIC DNA]</scope>
    <source>
        <strain evidence="1">UBA9049</strain>
    </source>
</reference>